<dbReference type="Pfam" id="PF01638">
    <property type="entry name" value="HxlR"/>
    <property type="match status" value="1"/>
</dbReference>
<dbReference type="PROSITE" id="PS51118">
    <property type="entry name" value="HTH_HXLR"/>
    <property type="match status" value="1"/>
</dbReference>
<proteinExistence type="predicted"/>
<evidence type="ECO:0000313" key="6">
    <source>
        <dbReference type="Proteomes" id="UP001170379"/>
    </source>
</evidence>
<dbReference type="InterPro" id="IPR036390">
    <property type="entry name" value="WH_DNA-bd_sf"/>
</dbReference>
<keyword evidence="3" id="KW-0804">Transcription</keyword>
<gene>
    <name evidence="5" type="ORF">C7K25_01475</name>
</gene>
<reference evidence="5" key="2">
    <citation type="journal article" date="2022" name="Sci. Rep.">
        <title>In silico prediction of the enzymes involved in the degradation of the herbicide molinate by Gulosibacter molinativorax ON4T.</title>
        <authorList>
            <person name="Lopes A.R."/>
            <person name="Bunin E."/>
            <person name="Viana A.T."/>
            <person name="Froufe H."/>
            <person name="Munoz-Merida A."/>
            <person name="Pinho D."/>
            <person name="Figueiredo J."/>
            <person name="Barroso C."/>
            <person name="Vaz-Moreira I."/>
            <person name="Bellanger X."/>
            <person name="Egas C."/>
            <person name="Nunes O.C."/>
        </authorList>
    </citation>
    <scope>NUCLEOTIDE SEQUENCE</scope>
    <source>
        <strain evidence="5">ON4</strain>
    </source>
</reference>
<evidence type="ECO:0000259" key="4">
    <source>
        <dbReference type="PROSITE" id="PS51118"/>
    </source>
</evidence>
<protein>
    <recommendedName>
        <fullName evidence="4">HTH hxlR-type domain-containing protein</fullName>
    </recommendedName>
</protein>
<reference evidence="5" key="1">
    <citation type="submission" date="2018-03" db="EMBL/GenBank/DDBJ databases">
        <authorList>
            <person name="Nunes O.C."/>
            <person name="Lopes A.R."/>
            <person name="Froufe H."/>
            <person name="Munoz-Merida A."/>
            <person name="Barroso C."/>
            <person name="Egas C."/>
        </authorList>
    </citation>
    <scope>NUCLEOTIDE SEQUENCE</scope>
    <source>
        <strain evidence="5">ON4</strain>
    </source>
</reference>
<dbReference type="InterPro" id="IPR036388">
    <property type="entry name" value="WH-like_DNA-bd_sf"/>
</dbReference>
<evidence type="ECO:0000256" key="3">
    <source>
        <dbReference type="ARBA" id="ARBA00023163"/>
    </source>
</evidence>
<dbReference type="PANTHER" id="PTHR33204:SF18">
    <property type="entry name" value="TRANSCRIPTIONAL REGULATORY PROTEIN"/>
    <property type="match status" value="1"/>
</dbReference>
<evidence type="ECO:0000256" key="1">
    <source>
        <dbReference type="ARBA" id="ARBA00023015"/>
    </source>
</evidence>
<organism evidence="5 6">
    <name type="scientific">Gulosibacter molinativorax</name>
    <dbReference type="NCBI Taxonomy" id="256821"/>
    <lineage>
        <taxon>Bacteria</taxon>
        <taxon>Bacillati</taxon>
        <taxon>Actinomycetota</taxon>
        <taxon>Actinomycetes</taxon>
        <taxon>Micrococcales</taxon>
        <taxon>Microbacteriaceae</taxon>
        <taxon>Gulosibacter</taxon>
    </lineage>
</organism>
<dbReference type="Gene3D" id="1.10.10.10">
    <property type="entry name" value="Winged helix-like DNA-binding domain superfamily/Winged helix DNA-binding domain"/>
    <property type="match status" value="1"/>
</dbReference>
<keyword evidence="1" id="KW-0805">Transcription regulation</keyword>
<name>A0ABT7C5V2_9MICO</name>
<dbReference type="PANTHER" id="PTHR33204">
    <property type="entry name" value="TRANSCRIPTIONAL REGULATOR, MARR FAMILY"/>
    <property type="match status" value="1"/>
</dbReference>
<dbReference type="EMBL" id="PXVD01000002">
    <property type="protein sequence ID" value="MDJ1370051.1"/>
    <property type="molecule type" value="Genomic_DNA"/>
</dbReference>
<dbReference type="Proteomes" id="UP001170379">
    <property type="component" value="Unassembled WGS sequence"/>
</dbReference>
<accession>A0ABT7C5V2</accession>
<keyword evidence="2" id="KW-0238">DNA-binding</keyword>
<evidence type="ECO:0000313" key="5">
    <source>
        <dbReference type="EMBL" id="MDJ1370051.1"/>
    </source>
</evidence>
<dbReference type="InterPro" id="IPR002577">
    <property type="entry name" value="HTH_HxlR"/>
</dbReference>
<dbReference type="SUPFAM" id="SSF46785">
    <property type="entry name" value="Winged helix' DNA-binding domain"/>
    <property type="match status" value="1"/>
</dbReference>
<evidence type="ECO:0000256" key="2">
    <source>
        <dbReference type="ARBA" id="ARBA00023125"/>
    </source>
</evidence>
<sequence length="244" mass="27520">MHPGSRFDREDTPKPGPALDFDPLDFYPLDLATRILADRWSLLIVRELMIASCGFNALARALPALSRTLLSSRLKYLASIRVLERSPAEHARGQRDYRLTPAGLALRPLLDAYGIWARDWGPMISGEEPHAIARILQHMSDNLNFEQLPANDLTIGFEFLDSDAPLGWIRARAGNPVAAIGPHEVDLDLRVTVAPRILHELWWGYRQCEDARLRGDIGFDGPTRYSLSFSSWFTAERGRHLRAV</sequence>
<dbReference type="RefSeq" id="WP_051266091.1">
    <property type="nucleotide sequence ID" value="NZ_CP028426.1"/>
</dbReference>
<feature type="domain" description="HTH hxlR-type" evidence="4">
    <location>
        <begin position="27"/>
        <end position="125"/>
    </location>
</feature>
<keyword evidence="6" id="KW-1185">Reference proteome</keyword>
<comment type="caution">
    <text evidence="5">The sequence shown here is derived from an EMBL/GenBank/DDBJ whole genome shotgun (WGS) entry which is preliminary data.</text>
</comment>